<evidence type="ECO:0000259" key="6">
    <source>
        <dbReference type="Pfam" id="PF00155"/>
    </source>
</evidence>
<dbReference type="Gene3D" id="3.40.640.10">
    <property type="entry name" value="Type I PLP-dependent aspartate aminotransferase-like (Major domain)"/>
    <property type="match status" value="1"/>
</dbReference>
<dbReference type="GO" id="GO:0006520">
    <property type="term" value="P:amino acid metabolic process"/>
    <property type="evidence" value="ECO:0007669"/>
    <property type="project" value="InterPro"/>
</dbReference>
<comment type="similarity">
    <text evidence="2">Belongs to the class-I pyridoxal-phosphate-dependent aminotransferase family.</text>
</comment>
<reference evidence="7" key="1">
    <citation type="journal article" date="2014" name="Front. Microbiol.">
        <title>High frequency of phylogenetically diverse reductive dehalogenase-homologous genes in deep subseafloor sedimentary metagenomes.</title>
        <authorList>
            <person name="Kawai M."/>
            <person name="Futagami T."/>
            <person name="Toyoda A."/>
            <person name="Takaki Y."/>
            <person name="Nishi S."/>
            <person name="Hori S."/>
            <person name="Arai W."/>
            <person name="Tsubouchi T."/>
            <person name="Morono Y."/>
            <person name="Uchiyama I."/>
            <person name="Ito T."/>
            <person name="Fujiyama A."/>
            <person name="Inagaki F."/>
            <person name="Takami H."/>
        </authorList>
    </citation>
    <scope>NUCLEOTIDE SEQUENCE</scope>
    <source>
        <strain evidence="7">Expedition CK06-06</strain>
    </source>
</reference>
<comment type="caution">
    <text evidence="7">The sequence shown here is derived from an EMBL/GenBank/DDBJ whole genome shotgun (WGS) entry which is preliminary data.</text>
</comment>
<comment type="cofactor">
    <cofactor evidence="1">
        <name>pyridoxal 5'-phosphate</name>
        <dbReference type="ChEBI" id="CHEBI:597326"/>
    </cofactor>
</comment>
<organism evidence="7">
    <name type="scientific">marine sediment metagenome</name>
    <dbReference type="NCBI Taxonomy" id="412755"/>
    <lineage>
        <taxon>unclassified sequences</taxon>
        <taxon>metagenomes</taxon>
        <taxon>ecological metagenomes</taxon>
    </lineage>
</organism>
<dbReference type="EMBL" id="BARW01018223">
    <property type="protein sequence ID" value="GAI96422.1"/>
    <property type="molecule type" value="Genomic_DNA"/>
</dbReference>
<gene>
    <name evidence="7" type="ORF">S12H4_31249</name>
</gene>
<feature type="domain" description="Aminotransferase class I/classII large" evidence="6">
    <location>
        <begin position="25"/>
        <end position="252"/>
    </location>
</feature>
<dbReference type="InterPro" id="IPR050596">
    <property type="entry name" value="AspAT/PAT-like"/>
</dbReference>
<evidence type="ECO:0000256" key="3">
    <source>
        <dbReference type="ARBA" id="ARBA00022576"/>
    </source>
</evidence>
<dbReference type="InterPro" id="IPR004839">
    <property type="entry name" value="Aminotransferase_I/II_large"/>
</dbReference>
<evidence type="ECO:0000256" key="5">
    <source>
        <dbReference type="ARBA" id="ARBA00022898"/>
    </source>
</evidence>
<dbReference type="Pfam" id="PF00155">
    <property type="entry name" value="Aminotran_1_2"/>
    <property type="match status" value="1"/>
</dbReference>
<dbReference type="InterPro" id="IPR004838">
    <property type="entry name" value="NHTrfase_class1_PyrdxlP-BS"/>
</dbReference>
<keyword evidence="5" id="KW-0663">Pyridoxal phosphate</keyword>
<dbReference type="PROSITE" id="PS00105">
    <property type="entry name" value="AA_TRANSFER_CLASS_1"/>
    <property type="match status" value="1"/>
</dbReference>
<dbReference type="SUPFAM" id="SSF53383">
    <property type="entry name" value="PLP-dependent transferases"/>
    <property type="match status" value="1"/>
</dbReference>
<feature type="non-terminal residue" evidence="7">
    <location>
        <position position="1"/>
    </location>
</feature>
<dbReference type="InterPro" id="IPR015421">
    <property type="entry name" value="PyrdxlP-dep_Trfase_major"/>
</dbReference>
<dbReference type="AlphaFoldDB" id="X1STM7"/>
<dbReference type="GO" id="GO:0030170">
    <property type="term" value="F:pyridoxal phosphate binding"/>
    <property type="evidence" value="ECO:0007669"/>
    <property type="project" value="InterPro"/>
</dbReference>
<dbReference type="CDD" id="cd00609">
    <property type="entry name" value="AAT_like"/>
    <property type="match status" value="1"/>
</dbReference>
<keyword evidence="3" id="KW-0032">Aminotransferase</keyword>
<dbReference type="Gene3D" id="3.90.1150.10">
    <property type="entry name" value="Aspartate Aminotransferase, domain 1"/>
    <property type="match status" value="1"/>
</dbReference>
<sequence>YPGFSFLGGAKTVSVPLDMILRQPEELEKYITKKTKLILLTSPHNPTGQVIPKQSLEIIAHLAQKYDFYVISDDIYNKMIYEKDIDYINIARLGNIKDRTFIIGSLSKTYAMDGWRIGYLIGPKDLMKQALKMHQHILSCPNTFIQEGARVALTSSQDCVEEMVKEFDRRRKLMMSYFDDMGISYKPPQGAFYVFPSIQKFGMNSEEFCDFLLNKARVAVVPGSAFGKLGEGYVRFSYTTDYGLIKETMERIKQAMKQL</sequence>
<evidence type="ECO:0000256" key="1">
    <source>
        <dbReference type="ARBA" id="ARBA00001933"/>
    </source>
</evidence>
<accession>X1STM7</accession>
<dbReference type="InterPro" id="IPR015424">
    <property type="entry name" value="PyrdxlP-dep_Trfase"/>
</dbReference>
<dbReference type="GO" id="GO:0008483">
    <property type="term" value="F:transaminase activity"/>
    <property type="evidence" value="ECO:0007669"/>
    <property type="project" value="UniProtKB-KW"/>
</dbReference>
<dbReference type="PANTHER" id="PTHR46383:SF1">
    <property type="entry name" value="ASPARTATE AMINOTRANSFERASE"/>
    <property type="match status" value="1"/>
</dbReference>
<keyword evidence="4" id="KW-0808">Transferase</keyword>
<name>X1STM7_9ZZZZ</name>
<protein>
    <recommendedName>
        <fullName evidence="6">Aminotransferase class I/classII large domain-containing protein</fullName>
    </recommendedName>
</protein>
<dbReference type="PANTHER" id="PTHR46383">
    <property type="entry name" value="ASPARTATE AMINOTRANSFERASE"/>
    <property type="match status" value="1"/>
</dbReference>
<evidence type="ECO:0000256" key="2">
    <source>
        <dbReference type="ARBA" id="ARBA00007441"/>
    </source>
</evidence>
<evidence type="ECO:0000313" key="7">
    <source>
        <dbReference type="EMBL" id="GAI96422.1"/>
    </source>
</evidence>
<dbReference type="InterPro" id="IPR015422">
    <property type="entry name" value="PyrdxlP-dep_Trfase_small"/>
</dbReference>
<proteinExistence type="inferred from homology"/>
<evidence type="ECO:0000256" key="4">
    <source>
        <dbReference type="ARBA" id="ARBA00022679"/>
    </source>
</evidence>